<keyword evidence="3 5" id="KW-1133">Transmembrane helix</keyword>
<dbReference type="Proteomes" id="UP000193944">
    <property type="component" value="Unassembled WGS sequence"/>
</dbReference>
<keyword evidence="7" id="KW-1185">Reference proteome</keyword>
<keyword evidence="4 5" id="KW-0472">Membrane</keyword>
<comment type="subcellular location">
    <subcellularLocation>
        <location evidence="1">Membrane</location>
        <topology evidence="1">Single-pass membrane protein</topology>
    </subcellularLocation>
</comment>
<evidence type="ECO:0008006" key="8">
    <source>
        <dbReference type="Google" id="ProtNLM"/>
    </source>
</evidence>
<evidence type="ECO:0000256" key="3">
    <source>
        <dbReference type="ARBA" id="ARBA00022989"/>
    </source>
</evidence>
<dbReference type="GO" id="GO:0006685">
    <property type="term" value="P:sphingomyelin catabolic process"/>
    <property type="evidence" value="ECO:0007669"/>
    <property type="project" value="TreeGrafter"/>
</dbReference>
<evidence type="ECO:0000313" key="7">
    <source>
        <dbReference type="Proteomes" id="UP000193944"/>
    </source>
</evidence>
<dbReference type="GO" id="GO:0016020">
    <property type="term" value="C:membrane"/>
    <property type="evidence" value="ECO:0007669"/>
    <property type="project" value="UniProtKB-SubCell"/>
</dbReference>
<dbReference type="STRING" id="1754192.A0A1Y1X0E8"/>
<feature type="transmembrane region" description="Helical" evidence="5">
    <location>
        <begin position="827"/>
        <end position="846"/>
    </location>
</feature>
<reference evidence="6 7" key="2">
    <citation type="submission" date="2016-08" db="EMBL/GenBank/DDBJ databases">
        <title>Pervasive Adenine N6-methylation of Active Genes in Fungi.</title>
        <authorList>
            <consortium name="DOE Joint Genome Institute"/>
            <person name="Mondo S.J."/>
            <person name="Dannebaum R.O."/>
            <person name="Kuo R.C."/>
            <person name="Labutti K."/>
            <person name="Haridas S."/>
            <person name="Kuo A."/>
            <person name="Salamov A."/>
            <person name="Ahrendt S.R."/>
            <person name="Lipzen A."/>
            <person name="Sullivan W."/>
            <person name="Andreopoulos W.B."/>
            <person name="Clum A."/>
            <person name="Lindquist E."/>
            <person name="Daum C."/>
            <person name="Ramamoorthy G.K."/>
            <person name="Gryganskyi A."/>
            <person name="Culley D."/>
            <person name="Magnuson J.K."/>
            <person name="James T.Y."/>
            <person name="O'Malley M.A."/>
            <person name="Stajich J.E."/>
            <person name="Spatafora J.W."/>
            <person name="Visel A."/>
            <person name="Grigoriev I.V."/>
        </authorList>
    </citation>
    <scope>NUCLEOTIDE SEQUENCE [LARGE SCALE GENOMIC DNA]</scope>
    <source>
        <strain evidence="6 7">S4</strain>
    </source>
</reference>
<evidence type="ECO:0000313" key="6">
    <source>
        <dbReference type="EMBL" id="ORX78916.1"/>
    </source>
</evidence>
<dbReference type="Pfam" id="PF14724">
    <property type="entry name" value="mit_SMPDase"/>
    <property type="match status" value="1"/>
</dbReference>
<name>A0A1Y1X0E8_9FUNG</name>
<keyword evidence="2 5" id="KW-0812">Transmembrane</keyword>
<evidence type="ECO:0000256" key="4">
    <source>
        <dbReference type="ARBA" id="ARBA00023136"/>
    </source>
</evidence>
<dbReference type="GO" id="GO:0046513">
    <property type="term" value="P:ceramide biosynthetic process"/>
    <property type="evidence" value="ECO:0007669"/>
    <property type="project" value="TreeGrafter"/>
</dbReference>
<evidence type="ECO:0000256" key="1">
    <source>
        <dbReference type="ARBA" id="ARBA00004167"/>
    </source>
</evidence>
<protein>
    <recommendedName>
        <fullName evidence="8">Sphingomyelin phosphodiesterase 4</fullName>
    </recommendedName>
</protein>
<dbReference type="GO" id="GO:0050290">
    <property type="term" value="F:sphingomyelin phosphodiesterase D activity"/>
    <property type="evidence" value="ECO:0007669"/>
    <property type="project" value="InterPro"/>
</dbReference>
<dbReference type="PANTHER" id="PTHR12988:SF6">
    <property type="entry name" value="SPHINGOMYELIN PHOSPHODIESTERASE 4"/>
    <property type="match status" value="1"/>
</dbReference>
<gene>
    <name evidence="6" type="ORF">BCR32DRAFT_294737</name>
</gene>
<comment type="caution">
    <text evidence="6">The sequence shown here is derived from an EMBL/GenBank/DDBJ whole genome shotgun (WGS) entry which is preliminary data.</text>
</comment>
<evidence type="ECO:0000256" key="2">
    <source>
        <dbReference type="ARBA" id="ARBA00022692"/>
    </source>
</evidence>
<dbReference type="GO" id="GO:0046475">
    <property type="term" value="P:glycerophospholipid catabolic process"/>
    <property type="evidence" value="ECO:0007669"/>
    <property type="project" value="TreeGrafter"/>
</dbReference>
<dbReference type="InterPro" id="IPR024129">
    <property type="entry name" value="Sphingomy_SMPD4"/>
</dbReference>
<dbReference type="AlphaFoldDB" id="A0A1Y1X0E8"/>
<accession>A0A1Y1X0E8</accession>
<organism evidence="6 7">
    <name type="scientific">Anaeromyces robustus</name>
    <dbReference type="NCBI Taxonomy" id="1754192"/>
    <lineage>
        <taxon>Eukaryota</taxon>
        <taxon>Fungi</taxon>
        <taxon>Fungi incertae sedis</taxon>
        <taxon>Chytridiomycota</taxon>
        <taxon>Chytridiomycota incertae sedis</taxon>
        <taxon>Neocallimastigomycetes</taxon>
        <taxon>Neocallimastigales</taxon>
        <taxon>Neocallimastigaceae</taxon>
        <taxon>Anaeromyces</taxon>
    </lineage>
</organism>
<proteinExistence type="predicted"/>
<dbReference type="PANTHER" id="PTHR12988">
    <property type="entry name" value="SPHINGOMYELIN PHOSPHODIESTERASE 4"/>
    <property type="match status" value="1"/>
</dbReference>
<reference evidence="6 7" key="1">
    <citation type="submission" date="2016-08" db="EMBL/GenBank/DDBJ databases">
        <title>A Parts List for Fungal Cellulosomes Revealed by Comparative Genomics.</title>
        <authorList>
            <consortium name="DOE Joint Genome Institute"/>
            <person name="Haitjema C.H."/>
            <person name="Gilmore S.P."/>
            <person name="Henske J.K."/>
            <person name="Solomon K.V."/>
            <person name="De Groot R."/>
            <person name="Kuo A."/>
            <person name="Mondo S.J."/>
            <person name="Salamov A.A."/>
            <person name="Labutti K."/>
            <person name="Zhao Z."/>
            <person name="Chiniquy J."/>
            <person name="Barry K."/>
            <person name="Brewer H.M."/>
            <person name="Purvine S.O."/>
            <person name="Wright A.T."/>
            <person name="Boxma B."/>
            <person name="Van Alen T."/>
            <person name="Hackstein J.H."/>
            <person name="Baker S.E."/>
            <person name="Grigoriev I.V."/>
            <person name="O'Malley M.A."/>
        </authorList>
    </citation>
    <scope>NUCLEOTIDE SEQUENCE [LARGE SCALE GENOMIC DNA]</scope>
    <source>
        <strain evidence="6 7">S4</strain>
    </source>
</reference>
<dbReference type="OrthoDB" id="10251508at2759"/>
<evidence type="ECO:0000256" key="5">
    <source>
        <dbReference type="SAM" id="Phobius"/>
    </source>
</evidence>
<sequence>MYELSKILSTPLPVNEFYYTIQSNFSQIWDTNERPNIIFDTLPKLCSRLFGSKNNRGYFQLNLNERDELYLLNMLDPNGYIIQLLLKFYNEANCLYEILQDKLPVPVQKQFQMGDYQSLSLIYQTHLHLMESYFTTPRDNFITSPQEQPAKIMFSMIEYYIFCFIFFLTVKPNKKLNSVSQFMMYTPNSENSKKNETSKNILKSAGQHIFNDYFKSGTKISAKNNIYGSSKDISKNNLLYINLFVHYLKYFLPLESNSKVKLIAKPTKQETGRSLYNDSYRIRSLKKGSVHLPTSSASSVIRGPLNNSNELPPKERIMKATPDIPHRSIFECRFMNSNSSLKIAEFFIDTVCELWLNQNSVDDLKNSNKRTYNTPTTPMLVCINQVVKHVILLLNERNNMNEASLINNNNNELNYSIIQDYSYQALHSKLFLFLQLALRHLPLDNSFELAVDIWLSYIQPWGEKKKSINISDDWASYIYDNYLYYSVLFMTFLSRVIHFDFSLSRINNKIPENIRKNQLDLLKKVLNVYSNQNLLKFLRETESVILSADNIQQIQTYSNNGNPSIILLQNHLIDFGYDKDYQPVFNILTEGKFETWDTLTVIIESINSAVTQIKQKVSPFINDNSSNKLSNGVNLKTIADRSILISKYIMNQLNKLNPKSRELNVILNNQLESLKGILKIIENIWEIPSHISPYVLQPHELDNSKQIRPGVYAPDYTTDGKLTYEGKQQIIHGFRKCDNTNIKIKPTPRQREMIFSYEIAPLVHLTNYLSDKANQHYNIILSRLSTRNIYIPRFLYKVNFNFRFLASYQNLIFFFILGVIIYCLCRYNWAINLLGFLIILCIIYAINTKSQSNSNIYRYKKNRYPNIYNRNYFMKQ</sequence>
<dbReference type="EMBL" id="MCFG01000193">
    <property type="protein sequence ID" value="ORX78916.1"/>
    <property type="molecule type" value="Genomic_DNA"/>
</dbReference>
<feature type="transmembrane region" description="Helical" evidence="5">
    <location>
        <begin position="800"/>
        <end position="821"/>
    </location>
</feature>